<evidence type="ECO:0000256" key="3">
    <source>
        <dbReference type="ARBA" id="ARBA00022946"/>
    </source>
</evidence>
<comment type="similarity">
    <text evidence="2">Belongs to the mitochondrion-specific ribosomal protein mS29 family.</text>
</comment>
<dbReference type="AlphaFoldDB" id="A0A8J4Q393"/>
<evidence type="ECO:0000256" key="4">
    <source>
        <dbReference type="ARBA" id="ARBA00022980"/>
    </source>
</evidence>
<dbReference type="InterPro" id="IPR027417">
    <property type="entry name" value="P-loop_NTPase"/>
</dbReference>
<evidence type="ECO:0000256" key="1">
    <source>
        <dbReference type="ARBA" id="ARBA00004173"/>
    </source>
</evidence>
<protein>
    <recommendedName>
        <fullName evidence="7">Small ribosomal subunit protein mS29</fullName>
    </recommendedName>
</protein>
<reference evidence="8" key="1">
    <citation type="submission" date="2020-01" db="EMBL/GenBank/DDBJ databases">
        <title>Development of genomics and gene disruption for Polysphondylium violaceum indicates a role for the polyketide synthase stlB in stalk morphogenesis.</title>
        <authorList>
            <person name="Narita B."/>
            <person name="Kawabe Y."/>
            <person name="Kin K."/>
            <person name="Saito T."/>
            <person name="Gibbs R."/>
            <person name="Kuspa A."/>
            <person name="Muzny D."/>
            <person name="Queller D."/>
            <person name="Richards S."/>
            <person name="Strassman J."/>
            <person name="Sucgang R."/>
            <person name="Worley K."/>
            <person name="Schaap P."/>
        </authorList>
    </citation>
    <scope>NUCLEOTIDE SEQUENCE</scope>
    <source>
        <strain evidence="8">QSvi11</strain>
    </source>
</reference>
<organism evidence="8 9">
    <name type="scientific">Polysphondylium violaceum</name>
    <dbReference type="NCBI Taxonomy" id="133409"/>
    <lineage>
        <taxon>Eukaryota</taxon>
        <taxon>Amoebozoa</taxon>
        <taxon>Evosea</taxon>
        <taxon>Eumycetozoa</taxon>
        <taxon>Dictyostelia</taxon>
        <taxon>Dictyosteliales</taxon>
        <taxon>Dictyosteliaceae</taxon>
        <taxon>Polysphondylium</taxon>
    </lineage>
</organism>
<evidence type="ECO:0000256" key="2">
    <source>
        <dbReference type="ARBA" id="ARBA00009863"/>
    </source>
</evidence>
<dbReference type="OrthoDB" id="274828at2759"/>
<evidence type="ECO:0000256" key="5">
    <source>
        <dbReference type="ARBA" id="ARBA00023128"/>
    </source>
</evidence>
<keyword evidence="6" id="KW-0687">Ribonucleoprotein</keyword>
<dbReference type="InterPro" id="IPR019368">
    <property type="entry name" value="Ribosomal_mS29"/>
</dbReference>
<dbReference type="PANTHER" id="PTHR12810">
    <property type="entry name" value="MITOCHONDRIAL 28S RIBOSOMAL PROTEIN S29"/>
    <property type="match status" value="1"/>
</dbReference>
<evidence type="ECO:0000256" key="7">
    <source>
        <dbReference type="ARBA" id="ARBA00035140"/>
    </source>
</evidence>
<dbReference type="EMBL" id="AJWJ01000013">
    <property type="protein sequence ID" value="KAF2078049.1"/>
    <property type="molecule type" value="Genomic_DNA"/>
</dbReference>
<evidence type="ECO:0000313" key="9">
    <source>
        <dbReference type="Proteomes" id="UP000695562"/>
    </source>
</evidence>
<dbReference type="SUPFAM" id="SSF52540">
    <property type="entry name" value="P-loop containing nucleoside triphosphate hydrolases"/>
    <property type="match status" value="1"/>
</dbReference>
<keyword evidence="9" id="KW-1185">Reference proteome</keyword>
<dbReference type="GO" id="GO:0005763">
    <property type="term" value="C:mitochondrial small ribosomal subunit"/>
    <property type="evidence" value="ECO:0007669"/>
    <property type="project" value="TreeGrafter"/>
</dbReference>
<gene>
    <name evidence="8" type="ORF">CYY_000687</name>
</gene>
<dbReference type="PANTHER" id="PTHR12810:SF0">
    <property type="entry name" value="SMALL RIBOSOMAL SUBUNIT PROTEIN MS29"/>
    <property type="match status" value="1"/>
</dbReference>
<name>A0A8J4Q393_9MYCE</name>
<dbReference type="GO" id="GO:0003735">
    <property type="term" value="F:structural constituent of ribosome"/>
    <property type="evidence" value="ECO:0007669"/>
    <property type="project" value="TreeGrafter"/>
</dbReference>
<proteinExistence type="inferred from homology"/>
<keyword evidence="4" id="KW-0689">Ribosomal protein</keyword>
<comment type="caution">
    <text evidence="8">The sequence shown here is derived from an EMBL/GenBank/DDBJ whole genome shotgun (WGS) entry which is preliminary data.</text>
</comment>
<comment type="subcellular location">
    <subcellularLocation>
        <location evidence="1">Mitochondrion</location>
    </subcellularLocation>
</comment>
<dbReference type="Proteomes" id="UP000695562">
    <property type="component" value="Unassembled WGS sequence"/>
</dbReference>
<evidence type="ECO:0000313" key="8">
    <source>
        <dbReference type="EMBL" id="KAF2078049.1"/>
    </source>
</evidence>
<sequence>MIRSTVTGIAKTLATVNRRVVRSSNNTLYFGNSSNSSSSRCLSTISINNNNKYQVRSYTTETATTTEEQEEISIPYKFLTINKEQWEATLGKYKLPKTLEDQFTMVNKDRATLLRKPAFEVIQWLNEMREQQFIKDSESDYYKILDGRKGSGKSVALSQVVFWAQQQDWLVLYVPDAFNFINNGSLTKYTPNPLTFAQNEMCFEFLNQFLELNSEKLKNINLKTRFVIEYNNWTSSPDKTIYDLISGMKFDSATEVFYHFKKELNAVVEYPVLVAIDGYNLFFRASEYGDMYDPASFHRTLPVDRLLASSLLKDIKSHQLSNGVVVACTTDLLPKDAMYEYSSQENIVDVPKYSLYEARLFINYLVESGYLAKSPPQETIQYLYQMASGNPQDLWKLLRIMN</sequence>
<dbReference type="Pfam" id="PF10236">
    <property type="entry name" value="DAP3"/>
    <property type="match status" value="1"/>
</dbReference>
<keyword evidence="3" id="KW-0809">Transit peptide</keyword>
<keyword evidence="5" id="KW-0496">Mitochondrion</keyword>
<accession>A0A8J4Q393</accession>
<evidence type="ECO:0000256" key="6">
    <source>
        <dbReference type="ARBA" id="ARBA00023274"/>
    </source>
</evidence>